<name>A0A8S4EWQ9_PLUXY</name>
<dbReference type="SUPFAM" id="SSF53098">
    <property type="entry name" value="Ribonuclease H-like"/>
    <property type="match status" value="1"/>
</dbReference>
<dbReference type="Pfam" id="PF18701">
    <property type="entry name" value="DUF5641"/>
    <property type="match status" value="1"/>
</dbReference>
<dbReference type="Gene3D" id="3.30.420.10">
    <property type="entry name" value="Ribonuclease H-like superfamily/Ribonuclease H"/>
    <property type="match status" value="1"/>
</dbReference>
<dbReference type="InterPro" id="IPR036397">
    <property type="entry name" value="RNaseH_sf"/>
</dbReference>
<evidence type="ECO:0000259" key="1">
    <source>
        <dbReference type="PROSITE" id="PS50994"/>
    </source>
</evidence>
<keyword evidence="3" id="KW-1185">Reference proteome</keyword>
<dbReference type="PANTHER" id="PTHR47331">
    <property type="entry name" value="PHD-TYPE DOMAIN-CONTAINING PROTEIN"/>
    <property type="match status" value="1"/>
</dbReference>
<dbReference type="GO" id="GO:0015074">
    <property type="term" value="P:DNA integration"/>
    <property type="evidence" value="ECO:0007669"/>
    <property type="project" value="InterPro"/>
</dbReference>
<dbReference type="InterPro" id="IPR040676">
    <property type="entry name" value="DUF5641"/>
</dbReference>
<dbReference type="PROSITE" id="PS50994">
    <property type="entry name" value="INTEGRASE"/>
    <property type="match status" value="1"/>
</dbReference>
<dbReference type="AlphaFoldDB" id="A0A8S4EWQ9"/>
<feature type="domain" description="Integrase catalytic" evidence="1">
    <location>
        <begin position="106"/>
        <end position="292"/>
    </location>
</feature>
<evidence type="ECO:0000313" key="3">
    <source>
        <dbReference type="Proteomes" id="UP000653454"/>
    </source>
</evidence>
<reference evidence="2" key="1">
    <citation type="submission" date="2020-11" db="EMBL/GenBank/DDBJ databases">
        <authorList>
            <person name="Whiteford S."/>
        </authorList>
    </citation>
    <scope>NUCLEOTIDE SEQUENCE</scope>
</reference>
<protein>
    <submittedName>
        <fullName evidence="2">(diamondback moth) hypothetical protein</fullName>
    </submittedName>
</protein>
<comment type="caution">
    <text evidence="2">The sequence shown here is derived from an EMBL/GenBank/DDBJ whole genome shotgun (WGS) entry which is preliminary data.</text>
</comment>
<sequence length="421" mass="47089">MFQTEIETMSEDFDDESDESLRERQLFEIQYYGAVSAARQLLQPVSSVSTSTSSCAGSGSKPSIVKLPQISLPHFNAVVRVLDSEGNRHIARVLLDNGSTANFISQSLCDQLGLSQVDTNSTVKGINNQSSLTTRSCQLTMESYRVKAVHLELVTELTKEAYLSAMSRFVARRGLPHSIMSDQAKCFIAADKELQSFLQNSNLESDLAQLNIKFLFTPAYSPHFNGITEAAVKSTKYHLRRILKEVHFTYEEMYTYLTQIEAILNSRPITPLSSSPLDLSALTPSHFLIGRSLTSASSPQIPDVQLNKLSQLNRFDRIQTARQHFWLRFSQEYVTQLQQRNKWKRDSGTLKPGTLVLIKDRTQQPLAWPLGRIQSTYPGSDGISRVADIKTRKGTMRRAFNNIVPLPIEADDDDASTGGAC</sequence>
<dbReference type="PANTHER" id="PTHR47331:SF2">
    <property type="match status" value="1"/>
</dbReference>
<dbReference type="InterPro" id="IPR012337">
    <property type="entry name" value="RNaseH-like_sf"/>
</dbReference>
<dbReference type="EMBL" id="CAJHNJ030000023">
    <property type="protein sequence ID" value="CAG9119973.1"/>
    <property type="molecule type" value="Genomic_DNA"/>
</dbReference>
<dbReference type="CDD" id="cd00303">
    <property type="entry name" value="retropepsin_like"/>
    <property type="match status" value="1"/>
</dbReference>
<dbReference type="InterPro" id="IPR001584">
    <property type="entry name" value="Integrase_cat-core"/>
</dbReference>
<proteinExistence type="predicted"/>
<accession>A0A8S4EWQ9</accession>
<dbReference type="Proteomes" id="UP000653454">
    <property type="component" value="Unassembled WGS sequence"/>
</dbReference>
<organism evidence="2 3">
    <name type="scientific">Plutella xylostella</name>
    <name type="common">Diamondback moth</name>
    <name type="synonym">Plutella maculipennis</name>
    <dbReference type="NCBI Taxonomy" id="51655"/>
    <lineage>
        <taxon>Eukaryota</taxon>
        <taxon>Metazoa</taxon>
        <taxon>Ecdysozoa</taxon>
        <taxon>Arthropoda</taxon>
        <taxon>Hexapoda</taxon>
        <taxon>Insecta</taxon>
        <taxon>Pterygota</taxon>
        <taxon>Neoptera</taxon>
        <taxon>Endopterygota</taxon>
        <taxon>Lepidoptera</taxon>
        <taxon>Glossata</taxon>
        <taxon>Ditrysia</taxon>
        <taxon>Yponomeutoidea</taxon>
        <taxon>Plutellidae</taxon>
        <taxon>Plutella</taxon>
    </lineage>
</organism>
<dbReference type="GO" id="GO:0003676">
    <property type="term" value="F:nucleic acid binding"/>
    <property type="evidence" value="ECO:0007669"/>
    <property type="project" value="InterPro"/>
</dbReference>
<gene>
    <name evidence="2" type="ORF">PLXY2_LOCUS6963</name>
</gene>
<evidence type="ECO:0000313" key="2">
    <source>
        <dbReference type="EMBL" id="CAG9119973.1"/>
    </source>
</evidence>